<keyword evidence="2" id="KW-0812">Transmembrane</keyword>
<dbReference type="OrthoDB" id="2589196at2759"/>
<name>A0A1E3JCX5_9TREE</name>
<dbReference type="InterPro" id="IPR051380">
    <property type="entry name" value="pH-response_reg_palI/RIM9"/>
</dbReference>
<keyword evidence="4" id="KW-1185">Reference proteome</keyword>
<dbReference type="GeneID" id="30192994"/>
<gene>
    <name evidence="3" type="ORF">L198_03781</name>
</gene>
<keyword evidence="2" id="KW-1133">Transmembrane helix</keyword>
<comment type="caution">
    <text evidence="3">The sequence shown here is derived from an EMBL/GenBank/DDBJ whole genome shotgun (WGS) entry which is preliminary data.</text>
</comment>
<dbReference type="AlphaFoldDB" id="A0A1E3JCX5"/>
<feature type="transmembrane region" description="Helical" evidence="2">
    <location>
        <begin position="87"/>
        <end position="110"/>
    </location>
</feature>
<evidence type="ECO:0000313" key="4">
    <source>
        <dbReference type="Proteomes" id="UP000094819"/>
    </source>
</evidence>
<dbReference type="RefSeq" id="XP_019032397.1">
    <property type="nucleotide sequence ID" value="XM_019175907.1"/>
</dbReference>
<feature type="transmembrane region" description="Helical" evidence="2">
    <location>
        <begin position="12"/>
        <end position="37"/>
    </location>
</feature>
<dbReference type="Pfam" id="PF06687">
    <property type="entry name" value="SUR7"/>
    <property type="match status" value="1"/>
</dbReference>
<reference evidence="3 4" key="1">
    <citation type="submission" date="2016-06" db="EMBL/GenBank/DDBJ databases">
        <title>Evolution of pathogenesis and genome organization in the Tremellales.</title>
        <authorList>
            <person name="Cuomo C."/>
            <person name="Litvintseva A."/>
            <person name="Heitman J."/>
            <person name="Chen Y."/>
            <person name="Sun S."/>
            <person name="Springer D."/>
            <person name="Dromer F."/>
            <person name="Young S."/>
            <person name="Zeng Q."/>
            <person name="Chapman S."/>
            <person name="Gujja S."/>
            <person name="Saif S."/>
            <person name="Birren B."/>
        </authorList>
    </citation>
    <scope>NUCLEOTIDE SEQUENCE [LARGE SCALE GENOMIC DNA]</scope>
    <source>
        <strain evidence="3 4">CBS 7118</strain>
    </source>
</reference>
<sequence>MPYGYQLPYGAHVIVLFLSLLSSLVLIILCTFSSPFISGISWLRNPSSAGDTTFGSFGWCSPDYCLPNRVAYEYGQQVNRALTGGMMLWPIAIIFTFLTWLAVIPLLFVHDNRALRTVGNRTFFVIMMSTATLVTIVAWLLSIYGWSVAHRAFEIAGVETHTGSAMWLGLTAALCMLIVFVLGWPAEAWDGTSTRANGGAGARGLPGPPGAPGVPTNGYYHYKKTTREVVPRY</sequence>
<dbReference type="PANTHER" id="PTHR28013">
    <property type="entry name" value="PROTEIN DCV1-RELATED"/>
    <property type="match status" value="1"/>
</dbReference>
<accession>A0A1E3JCX5</accession>
<dbReference type="PANTHER" id="PTHR28013:SF4">
    <property type="entry name" value="MARVEL DOMAIN-CONTAINING PROTEIN"/>
    <property type="match status" value="1"/>
</dbReference>
<dbReference type="EMBL" id="AWGH01000009">
    <property type="protein sequence ID" value="ODN98535.1"/>
    <property type="molecule type" value="Genomic_DNA"/>
</dbReference>
<feature type="region of interest" description="Disordered" evidence="1">
    <location>
        <begin position="197"/>
        <end position="217"/>
    </location>
</feature>
<evidence type="ECO:0000313" key="3">
    <source>
        <dbReference type="EMBL" id="ODN98535.1"/>
    </source>
</evidence>
<organism evidence="3 4">
    <name type="scientific">Cryptococcus wingfieldii CBS 7118</name>
    <dbReference type="NCBI Taxonomy" id="1295528"/>
    <lineage>
        <taxon>Eukaryota</taxon>
        <taxon>Fungi</taxon>
        <taxon>Dikarya</taxon>
        <taxon>Basidiomycota</taxon>
        <taxon>Agaricomycotina</taxon>
        <taxon>Tremellomycetes</taxon>
        <taxon>Tremellales</taxon>
        <taxon>Cryptococcaceae</taxon>
        <taxon>Cryptococcus</taxon>
    </lineage>
</organism>
<proteinExistence type="predicted"/>
<dbReference type="GO" id="GO:0005886">
    <property type="term" value="C:plasma membrane"/>
    <property type="evidence" value="ECO:0007669"/>
    <property type="project" value="InterPro"/>
</dbReference>
<dbReference type="Proteomes" id="UP000094819">
    <property type="component" value="Unassembled WGS sequence"/>
</dbReference>
<keyword evidence="2" id="KW-0472">Membrane</keyword>
<evidence type="ECO:0000256" key="2">
    <source>
        <dbReference type="SAM" id="Phobius"/>
    </source>
</evidence>
<protein>
    <submittedName>
        <fullName evidence="3">Uncharacterized protein</fullName>
    </submittedName>
</protein>
<feature type="transmembrane region" description="Helical" evidence="2">
    <location>
        <begin position="166"/>
        <end position="186"/>
    </location>
</feature>
<dbReference type="GO" id="GO:0035838">
    <property type="term" value="C:growing cell tip"/>
    <property type="evidence" value="ECO:0007669"/>
    <property type="project" value="TreeGrafter"/>
</dbReference>
<feature type="transmembrane region" description="Helical" evidence="2">
    <location>
        <begin position="122"/>
        <end position="146"/>
    </location>
</feature>
<dbReference type="GO" id="GO:0032153">
    <property type="term" value="C:cell division site"/>
    <property type="evidence" value="ECO:0007669"/>
    <property type="project" value="TreeGrafter"/>
</dbReference>
<evidence type="ECO:0000256" key="1">
    <source>
        <dbReference type="SAM" id="MobiDB-lite"/>
    </source>
</evidence>
<dbReference type="InterPro" id="IPR009571">
    <property type="entry name" value="SUR7/Rim9-like_fungi"/>
</dbReference>